<feature type="transmembrane region" description="Helical" evidence="1">
    <location>
        <begin position="226"/>
        <end position="247"/>
    </location>
</feature>
<gene>
    <name evidence="2" type="ORF">C5689_07620</name>
</gene>
<accession>A0A2U1SSJ1</accession>
<keyword evidence="1" id="KW-0812">Transmembrane</keyword>
<feature type="transmembrane region" description="Helical" evidence="1">
    <location>
        <begin position="46"/>
        <end position="64"/>
    </location>
</feature>
<dbReference type="RefSeq" id="WP_108916670.1">
    <property type="nucleotide sequence ID" value="NZ_BGJY01000003.1"/>
</dbReference>
<dbReference type="PANTHER" id="PTHR39419">
    <property type="entry name" value="SLL0814 PROTEIN"/>
    <property type="match status" value="1"/>
</dbReference>
<protein>
    <submittedName>
        <fullName evidence="2">Carotenoid biosynthesis protein</fullName>
    </submittedName>
</protein>
<keyword evidence="1" id="KW-1133">Transmembrane helix</keyword>
<sequence>MSEQRTSRPDAAEKPASVSLGEAIVWTAIVAYLGLVAIFAWNPTPLAQGLAAIGFASAFVHCALTYGVRNALALLATCFAVSFATENFGVATGLLFGRYHFEVGAALPRVGEVSAIVGGVWFGMGYFAWIVASTILDRADRRLKEDGNIVLLPIVAAFVMTQWDYVMDAPSATISKAWIWHDGGAVFGVPLSNYLGWLLTSWLFYRGFALYLATREASPAHPRERSFRLVAILFYAVSGLAHVTPWLRGEAGEIADAAGHVWRIEDIREATVGAMLFTMFFTSLLAAMRLALRR</sequence>
<organism evidence="2 3">
    <name type="scientific">Methylosinus sporium</name>
    <dbReference type="NCBI Taxonomy" id="428"/>
    <lineage>
        <taxon>Bacteria</taxon>
        <taxon>Pseudomonadati</taxon>
        <taxon>Pseudomonadota</taxon>
        <taxon>Alphaproteobacteria</taxon>
        <taxon>Hyphomicrobiales</taxon>
        <taxon>Methylocystaceae</taxon>
        <taxon>Methylosinus</taxon>
    </lineage>
</organism>
<dbReference type="InterPro" id="IPR007354">
    <property type="entry name" value="CruF-like"/>
</dbReference>
<feature type="transmembrane region" description="Helical" evidence="1">
    <location>
        <begin position="194"/>
        <end position="214"/>
    </location>
</feature>
<dbReference type="AlphaFoldDB" id="A0A2U1SSJ1"/>
<feature type="transmembrane region" description="Helical" evidence="1">
    <location>
        <begin position="272"/>
        <end position="292"/>
    </location>
</feature>
<dbReference type="Proteomes" id="UP000245137">
    <property type="component" value="Unassembled WGS sequence"/>
</dbReference>
<feature type="transmembrane region" description="Helical" evidence="1">
    <location>
        <begin position="116"/>
        <end position="136"/>
    </location>
</feature>
<evidence type="ECO:0000313" key="2">
    <source>
        <dbReference type="EMBL" id="PWB94586.1"/>
    </source>
</evidence>
<feature type="transmembrane region" description="Helical" evidence="1">
    <location>
        <begin position="20"/>
        <end position="40"/>
    </location>
</feature>
<feature type="transmembrane region" description="Helical" evidence="1">
    <location>
        <begin position="71"/>
        <end position="96"/>
    </location>
</feature>
<name>A0A2U1SSJ1_METSR</name>
<comment type="caution">
    <text evidence="2">The sequence shown here is derived from an EMBL/GenBank/DDBJ whole genome shotgun (WGS) entry which is preliminary data.</text>
</comment>
<dbReference type="OrthoDB" id="9811293at2"/>
<reference evidence="2 3" key="1">
    <citation type="journal article" date="2018" name="Appl. Microbiol. Biotechnol.">
        <title>Co-cultivation of the strictly anaerobic methanogen Methanosarcina barkeri with aerobic methanotrophs in an oxygen-limited membrane bioreactor.</title>
        <authorList>
            <person name="In 't Zandt M.H."/>
            <person name="van den Bosch T.J.M."/>
            <person name="Rijkers R."/>
            <person name="van Kessel M.A.H.J."/>
            <person name="Jetten M.S.M."/>
            <person name="Welte C.U."/>
        </authorList>
    </citation>
    <scope>NUCLEOTIDE SEQUENCE [LARGE SCALE GENOMIC DNA]</scope>
    <source>
        <strain evidence="2 3">DSM 17706</strain>
    </source>
</reference>
<dbReference type="Pfam" id="PF04240">
    <property type="entry name" value="Caroten_synth"/>
    <property type="match status" value="1"/>
</dbReference>
<keyword evidence="1" id="KW-0472">Membrane</keyword>
<keyword evidence="3" id="KW-1185">Reference proteome</keyword>
<evidence type="ECO:0000256" key="1">
    <source>
        <dbReference type="SAM" id="Phobius"/>
    </source>
</evidence>
<dbReference type="EMBL" id="PUIV01000007">
    <property type="protein sequence ID" value="PWB94586.1"/>
    <property type="molecule type" value="Genomic_DNA"/>
</dbReference>
<proteinExistence type="predicted"/>
<evidence type="ECO:0000313" key="3">
    <source>
        <dbReference type="Proteomes" id="UP000245137"/>
    </source>
</evidence>
<feature type="transmembrane region" description="Helical" evidence="1">
    <location>
        <begin position="148"/>
        <end position="166"/>
    </location>
</feature>
<dbReference type="PANTHER" id="PTHR39419:SF1">
    <property type="entry name" value="SLL0814 PROTEIN"/>
    <property type="match status" value="1"/>
</dbReference>